<dbReference type="UniPathway" id="UPA00275">
    <property type="reaction ID" value="UER00404"/>
</dbReference>
<dbReference type="SUPFAM" id="SSF52121">
    <property type="entry name" value="Lumazine synthase"/>
    <property type="match status" value="1"/>
</dbReference>
<comment type="catalytic activity">
    <reaction evidence="6">
        <text>(2S)-2-hydroxy-3-oxobutyl phosphate + 5-amino-6-(D-ribitylamino)uracil = 6,7-dimethyl-8-(1-D-ribityl)lumazine + phosphate + 2 H2O + H(+)</text>
        <dbReference type="Rhea" id="RHEA:26152"/>
        <dbReference type="ChEBI" id="CHEBI:15377"/>
        <dbReference type="ChEBI" id="CHEBI:15378"/>
        <dbReference type="ChEBI" id="CHEBI:15934"/>
        <dbReference type="ChEBI" id="CHEBI:43474"/>
        <dbReference type="ChEBI" id="CHEBI:58201"/>
        <dbReference type="ChEBI" id="CHEBI:58830"/>
        <dbReference type="EC" id="2.5.1.78"/>
    </reaction>
</comment>
<evidence type="ECO:0000256" key="4">
    <source>
        <dbReference type="ARBA" id="ARBA00022619"/>
    </source>
</evidence>
<dbReference type="EC" id="2.5.1.78" evidence="3"/>
<dbReference type="Gene3D" id="3.90.870.10">
    <property type="entry name" value="DHBP synthase"/>
    <property type="match status" value="1"/>
</dbReference>
<evidence type="ECO:0000256" key="1">
    <source>
        <dbReference type="ARBA" id="ARBA00004917"/>
    </source>
</evidence>
<comment type="pathway">
    <text evidence="1">Cofactor biosynthesis; riboflavin biosynthesis; riboflavin from 2-hydroxy-3-oxobutyl phosphate and 5-amino-6-(D-ribitylamino)uracil: step 1/2.</text>
</comment>
<dbReference type="GO" id="GO:0009349">
    <property type="term" value="C:riboflavin synthase complex"/>
    <property type="evidence" value="ECO:0007669"/>
    <property type="project" value="InterPro"/>
</dbReference>
<dbReference type="AlphaFoldDB" id="A0A812WMG3"/>
<comment type="caution">
    <text evidence="7">The sequence shown here is derived from an EMBL/GenBank/DDBJ whole genome shotgun (WGS) entry which is preliminary data.</text>
</comment>
<dbReference type="InterPro" id="IPR034964">
    <property type="entry name" value="LS"/>
</dbReference>
<dbReference type="Proteomes" id="UP000649617">
    <property type="component" value="Unassembled WGS sequence"/>
</dbReference>
<proteinExistence type="inferred from homology"/>
<keyword evidence="4" id="KW-0686">Riboflavin biosynthesis</keyword>
<dbReference type="SUPFAM" id="SSF55821">
    <property type="entry name" value="YrdC/RibB"/>
    <property type="match status" value="1"/>
</dbReference>
<dbReference type="InterPro" id="IPR017945">
    <property type="entry name" value="DHBP_synth_RibB-like_a/b_dom"/>
</dbReference>
<organism evidence="7 8">
    <name type="scientific">Symbiodinium pilosum</name>
    <name type="common">Dinoflagellate</name>
    <dbReference type="NCBI Taxonomy" id="2952"/>
    <lineage>
        <taxon>Eukaryota</taxon>
        <taxon>Sar</taxon>
        <taxon>Alveolata</taxon>
        <taxon>Dinophyceae</taxon>
        <taxon>Suessiales</taxon>
        <taxon>Symbiodiniaceae</taxon>
        <taxon>Symbiodinium</taxon>
    </lineage>
</organism>
<keyword evidence="5" id="KW-0808">Transferase</keyword>
<protein>
    <recommendedName>
        <fullName evidence="3">6,7-dimethyl-8-ribityllumazine synthase</fullName>
        <ecNumber evidence="3">2.5.1.78</ecNumber>
    </recommendedName>
</protein>
<dbReference type="CDD" id="cd09209">
    <property type="entry name" value="Lumazine_synthase-I"/>
    <property type="match status" value="1"/>
</dbReference>
<dbReference type="Pfam" id="PF00926">
    <property type="entry name" value="DHBP_synthase"/>
    <property type="match status" value="1"/>
</dbReference>
<evidence type="ECO:0000256" key="3">
    <source>
        <dbReference type="ARBA" id="ARBA00012664"/>
    </source>
</evidence>
<dbReference type="PANTHER" id="PTHR21058">
    <property type="entry name" value="6,7-DIMETHYL-8-RIBITYLLUMAZINE SYNTHASE DMRL SYNTHASE LUMAZINE SYNTHASE"/>
    <property type="match status" value="1"/>
</dbReference>
<comment type="similarity">
    <text evidence="2">Belongs to the DMRL synthase family.</text>
</comment>
<sequence length="381" mass="41052">MSMSSTTDGASVKESIDAFYAGKFVIVADGADRKNECDLVFAADQATTQAMAFAIRQGSGIVYAVASPDALQRFGLYPATNVNTNRFAIGAYVSTTYLPGSSTGLSAADRAATARALCNHSNTADSFSKPGHMFPVAAHTDGVLGRPGHTEAAYDLCRMSGRMPVACLTELTQEDGSMLRWQGAREFGRTHGIPVITVEQIIQHRQAFPQFPNAPNPDSIPSIRGLDLPAFDGSGLKIAIISARWNSLVTRNLVVGAKEALHSCNVRDISIEYVAGSYELPAAAQVLLESRRFDGIICIGCLIKGQSMHFEYVSEAVTQGIMRLNLDYKVPVVYGILSVLTEEQAKQRSGISSTHNSGKEWGITCVESCLLTKRYLKASRL</sequence>
<evidence type="ECO:0000256" key="5">
    <source>
        <dbReference type="ARBA" id="ARBA00022679"/>
    </source>
</evidence>
<dbReference type="GO" id="GO:0009231">
    <property type="term" value="P:riboflavin biosynthetic process"/>
    <property type="evidence" value="ECO:0007669"/>
    <property type="project" value="UniProtKB-UniPathway"/>
</dbReference>
<evidence type="ECO:0000313" key="7">
    <source>
        <dbReference type="EMBL" id="CAE7679062.1"/>
    </source>
</evidence>
<dbReference type="EMBL" id="CAJNIZ010044126">
    <property type="protein sequence ID" value="CAE7679062.1"/>
    <property type="molecule type" value="Genomic_DNA"/>
</dbReference>
<dbReference type="Pfam" id="PF00885">
    <property type="entry name" value="DMRL_synthase"/>
    <property type="match status" value="1"/>
</dbReference>
<dbReference type="InterPro" id="IPR002180">
    <property type="entry name" value="LS/RS"/>
</dbReference>
<reference evidence="7" key="1">
    <citation type="submission" date="2021-02" db="EMBL/GenBank/DDBJ databases">
        <authorList>
            <person name="Dougan E. K."/>
            <person name="Rhodes N."/>
            <person name="Thang M."/>
            <person name="Chan C."/>
        </authorList>
    </citation>
    <scope>NUCLEOTIDE SEQUENCE</scope>
</reference>
<dbReference type="InterPro" id="IPR000422">
    <property type="entry name" value="DHBP_synthase_RibB"/>
</dbReference>
<evidence type="ECO:0000313" key="8">
    <source>
        <dbReference type="Proteomes" id="UP000649617"/>
    </source>
</evidence>
<evidence type="ECO:0000256" key="6">
    <source>
        <dbReference type="ARBA" id="ARBA00048785"/>
    </source>
</evidence>
<dbReference type="GO" id="GO:0000906">
    <property type="term" value="F:6,7-dimethyl-8-ribityllumazine synthase activity"/>
    <property type="evidence" value="ECO:0007669"/>
    <property type="project" value="UniProtKB-EC"/>
</dbReference>
<gene>
    <name evidence="7" type="primary">ribB</name>
    <name evidence="7" type="ORF">SPIL2461_LOCUS18873</name>
</gene>
<dbReference type="InterPro" id="IPR036467">
    <property type="entry name" value="LS/RS_sf"/>
</dbReference>
<dbReference type="OrthoDB" id="2965at2759"/>
<dbReference type="PANTHER" id="PTHR21058:SF0">
    <property type="entry name" value="6,7-DIMETHYL-8-RIBITYLLUMAZINE SYNTHASE"/>
    <property type="match status" value="1"/>
</dbReference>
<accession>A0A812WMG3</accession>
<dbReference type="NCBIfam" id="TIGR00114">
    <property type="entry name" value="lumazine-synth"/>
    <property type="match status" value="1"/>
</dbReference>
<name>A0A812WMG3_SYMPI</name>
<dbReference type="Gene3D" id="3.40.50.960">
    <property type="entry name" value="Lumazine/riboflavin synthase"/>
    <property type="match status" value="1"/>
</dbReference>
<evidence type="ECO:0000256" key="2">
    <source>
        <dbReference type="ARBA" id="ARBA00007424"/>
    </source>
</evidence>
<dbReference type="HAMAP" id="MF_00178">
    <property type="entry name" value="Lumazine_synth"/>
    <property type="match status" value="1"/>
</dbReference>
<dbReference type="GO" id="GO:0008686">
    <property type="term" value="F:3,4-dihydroxy-2-butanone-4-phosphate synthase activity"/>
    <property type="evidence" value="ECO:0007669"/>
    <property type="project" value="InterPro"/>
</dbReference>
<keyword evidence="8" id="KW-1185">Reference proteome</keyword>